<comment type="caution">
    <text evidence="4">The sequence shown here is derived from an EMBL/GenBank/DDBJ whole genome shotgun (WGS) entry which is preliminary data.</text>
</comment>
<name>A0AAD6MT45_9EURO</name>
<dbReference type="PANTHER" id="PTHR10039">
    <property type="entry name" value="AMELOGENIN"/>
    <property type="match status" value="1"/>
</dbReference>
<evidence type="ECO:0000256" key="1">
    <source>
        <dbReference type="ARBA" id="ARBA00022737"/>
    </source>
</evidence>
<gene>
    <name evidence="4" type="ORF">N7493_008957</name>
</gene>
<keyword evidence="5" id="KW-1185">Reference proteome</keyword>
<dbReference type="AlphaFoldDB" id="A0AAD6MT45"/>
<dbReference type="InterPro" id="IPR054471">
    <property type="entry name" value="GPIID_WHD"/>
</dbReference>
<proteinExistence type="predicted"/>
<dbReference type="EMBL" id="JAQJAN010000013">
    <property type="protein sequence ID" value="KAJ5712489.1"/>
    <property type="molecule type" value="Genomic_DNA"/>
</dbReference>
<accession>A0AAD6MT45</accession>
<dbReference type="SUPFAM" id="SSF52540">
    <property type="entry name" value="P-loop containing nucleoside triphosphate hydrolases"/>
    <property type="match status" value="1"/>
</dbReference>
<dbReference type="PANTHER" id="PTHR10039:SF15">
    <property type="entry name" value="NACHT DOMAIN-CONTAINING PROTEIN"/>
    <property type="match status" value="1"/>
</dbReference>
<sequence>MQNIVDCLTFAGDIGVNFLPQPADVVLPVIKGAMQSALEDMYLACLKLICVALKNLQRPTASRVFRALWDPQEVQSQVSELEQAYSTLIGVTENCQSEIIDRIDDWIFDFVKKFNDFESYVANNFHMVLERLDEQRITRTLNWISPVKERDRHDPTNTDRLPDTCEWLLQNLVFKEWDADEEKATLWLQGTLGTGKTYLTSKVIDHLLKTTQPWEGLAYYYCKRTEGRGDEKPEDVIRSLFRQVAAPPADQNSKISKNVQTLFLERNDKASSPEINICKEQILKLINEYSRTTIVLDALDDFPVRKANKSIFLCSSRRDTRKRFADYPTIKTGITDVNDDIRLLIEERVTDIQYWDDMSQEDQEGVVEKLLEKGAGMFQLVKLQIPYLMDCGLKQDVFAQLEKMPKDLTKAYEEIYHKLSQNLNQKKLADRAFMWVMCAYEPLTTDLILAAIRLDGEKDELEEKITKRTLMGLCSNLVVCDAHRGNNIWLFSHASVVEFIEKNLWDLNMAHCHAAKVCLQFLICVYGESMSIKYPPFIPRFKCLRNAPIET</sequence>
<dbReference type="InterPro" id="IPR056884">
    <property type="entry name" value="NPHP3-like_N"/>
</dbReference>
<protein>
    <submittedName>
        <fullName evidence="4">Major facilitator superfamily domain general substrate transporter</fullName>
    </submittedName>
</protein>
<dbReference type="Gene3D" id="3.40.50.300">
    <property type="entry name" value="P-loop containing nucleotide triphosphate hydrolases"/>
    <property type="match status" value="1"/>
</dbReference>
<keyword evidence="1" id="KW-0677">Repeat</keyword>
<dbReference type="Pfam" id="PF22939">
    <property type="entry name" value="WHD_GPIID"/>
    <property type="match status" value="1"/>
</dbReference>
<feature type="domain" description="GPI inositol-deacylase winged helix" evidence="2">
    <location>
        <begin position="418"/>
        <end position="503"/>
    </location>
</feature>
<evidence type="ECO:0000313" key="4">
    <source>
        <dbReference type="EMBL" id="KAJ5712489.1"/>
    </source>
</evidence>
<dbReference type="Pfam" id="PF24883">
    <property type="entry name" value="NPHP3_N"/>
    <property type="match status" value="1"/>
</dbReference>
<organism evidence="4 5">
    <name type="scientific">Penicillium malachiteum</name>
    <dbReference type="NCBI Taxonomy" id="1324776"/>
    <lineage>
        <taxon>Eukaryota</taxon>
        <taxon>Fungi</taxon>
        <taxon>Dikarya</taxon>
        <taxon>Ascomycota</taxon>
        <taxon>Pezizomycotina</taxon>
        <taxon>Eurotiomycetes</taxon>
        <taxon>Eurotiomycetidae</taxon>
        <taxon>Eurotiales</taxon>
        <taxon>Aspergillaceae</taxon>
        <taxon>Penicillium</taxon>
    </lineage>
</organism>
<reference evidence="4" key="1">
    <citation type="journal article" date="2023" name="IMA Fungus">
        <title>Comparative genomic study of the Penicillium genus elucidates a diverse pangenome and 15 lateral gene transfer events.</title>
        <authorList>
            <person name="Petersen C."/>
            <person name="Sorensen T."/>
            <person name="Nielsen M.R."/>
            <person name="Sondergaard T.E."/>
            <person name="Sorensen J.L."/>
            <person name="Fitzpatrick D.A."/>
            <person name="Frisvad J.C."/>
            <person name="Nielsen K.L."/>
        </authorList>
    </citation>
    <scope>NUCLEOTIDE SEQUENCE</scope>
    <source>
        <strain evidence="4">IBT 17514</strain>
    </source>
</reference>
<feature type="domain" description="Nephrocystin 3-like N-terminal" evidence="3">
    <location>
        <begin position="163"/>
        <end position="307"/>
    </location>
</feature>
<evidence type="ECO:0000313" key="5">
    <source>
        <dbReference type="Proteomes" id="UP001215712"/>
    </source>
</evidence>
<evidence type="ECO:0000259" key="3">
    <source>
        <dbReference type="Pfam" id="PF24883"/>
    </source>
</evidence>
<reference evidence="4" key="2">
    <citation type="submission" date="2023-01" db="EMBL/GenBank/DDBJ databases">
        <authorList>
            <person name="Petersen C."/>
        </authorList>
    </citation>
    <scope>NUCLEOTIDE SEQUENCE</scope>
    <source>
        <strain evidence="4">IBT 17514</strain>
    </source>
</reference>
<evidence type="ECO:0000259" key="2">
    <source>
        <dbReference type="Pfam" id="PF22939"/>
    </source>
</evidence>
<dbReference type="Proteomes" id="UP001215712">
    <property type="component" value="Unassembled WGS sequence"/>
</dbReference>
<dbReference type="InterPro" id="IPR027417">
    <property type="entry name" value="P-loop_NTPase"/>
</dbReference>